<dbReference type="AlphaFoldDB" id="A0A9X3I8M1"/>
<evidence type="ECO:0000256" key="1">
    <source>
        <dbReference type="SAM" id="SignalP"/>
    </source>
</evidence>
<evidence type="ECO:0000313" key="3">
    <source>
        <dbReference type="EMBL" id="MCX3264972.1"/>
    </source>
</evidence>
<feature type="chain" id="PRO_5040845215" evidence="1">
    <location>
        <begin position="22"/>
        <end position="236"/>
    </location>
</feature>
<keyword evidence="3" id="KW-0808">Transferase</keyword>
<dbReference type="GO" id="GO:0008168">
    <property type="term" value="F:methyltransferase activity"/>
    <property type="evidence" value="ECO:0007669"/>
    <property type="project" value="UniProtKB-KW"/>
</dbReference>
<evidence type="ECO:0000259" key="2">
    <source>
        <dbReference type="Pfam" id="PF13847"/>
    </source>
</evidence>
<feature type="domain" description="Methyltransferase" evidence="2">
    <location>
        <begin position="79"/>
        <end position="192"/>
    </location>
</feature>
<dbReference type="CDD" id="cd02440">
    <property type="entry name" value="AdoMet_MTases"/>
    <property type="match status" value="1"/>
</dbReference>
<dbReference type="PANTHER" id="PTHR45128:SF1">
    <property type="entry name" value="S-ADENOSYLMETHIONINE-DEPENDENT METHYLTRANSFERASE RV2258C"/>
    <property type="match status" value="1"/>
</dbReference>
<keyword evidence="1" id="KW-0732">Signal</keyword>
<dbReference type="Gene3D" id="3.40.50.150">
    <property type="entry name" value="Vaccinia Virus protein VP39"/>
    <property type="match status" value="1"/>
</dbReference>
<dbReference type="Pfam" id="PF13847">
    <property type="entry name" value="Methyltransf_31"/>
    <property type="match status" value="1"/>
</dbReference>
<evidence type="ECO:0000313" key="4">
    <source>
        <dbReference type="Proteomes" id="UP001142592"/>
    </source>
</evidence>
<sequence>MKLSSLLLSICLLTAVQITVAQGQSTYTFKKPSANGTGKVYMGREIAHVMSFEGVEWLERNGRVKEENTNLALVSLPLKNNSIVADIGAGSGFYTFRVAQRIPKGKIYAVEIQDEAITFLKKKASDDRYTNVAMIKGNEQSPNLPANSIDLAFMVDVYHELQYPAAYLTALKKALKPNGQLLLLEYKAEDPAVAIKPEHKMSVRQVKKELSANGFKLVKNGTFLPLQHFLLFEKTD</sequence>
<dbReference type="RefSeq" id="WP_010599867.1">
    <property type="nucleotide sequence ID" value="NZ_JAPJUH010000003.1"/>
</dbReference>
<dbReference type="GO" id="GO:0032259">
    <property type="term" value="P:methylation"/>
    <property type="evidence" value="ECO:0007669"/>
    <property type="project" value="UniProtKB-KW"/>
</dbReference>
<dbReference type="InterPro" id="IPR053173">
    <property type="entry name" value="SAM-binding_MTase"/>
</dbReference>
<organism evidence="3 4">
    <name type="scientific">Pedobacter agri</name>
    <dbReference type="NCBI Taxonomy" id="454586"/>
    <lineage>
        <taxon>Bacteria</taxon>
        <taxon>Pseudomonadati</taxon>
        <taxon>Bacteroidota</taxon>
        <taxon>Sphingobacteriia</taxon>
        <taxon>Sphingobacteriales</taxon>
        <taxon>Sphingobacteriaceae</taxon>
        <taxon>Pedobacter</taxon>
    </lineage>
</organism>
<keyword evidence="4" id="KW-1185">Reference proteome</keyword>
<protein>
    <submittedName>
        <fullName evidence="3">Class I SAM-dependent methyltransferase</fullName>
    </submittedName>
</protein>
<gene>
    <name evidence="3" type="ORF">OQZ29_09460</name>
</gene>
<dbReference type="InterPro" id="IPR025714">
    <property type="entry name" value="Methyltranfer_dom"/>
</dbReference>
<feature type="signal peptide" evidence="1">
    <location>
        <begin position="1"/>
        <end position="21"/>
    </location>
</feature>
<dbReference type="Proteomes" id="UP001142592">
    <property type="component" value="Unassembled WGS sequence"/>
</dbReference>
<name>A0A9X3I8M1_9SPHI</name>
<dbReference type="InterPro" id="IPR029063">
    <property type="entry name" value="SAM-dependent_MTases_sf"/>
</dbReference>
<comment type="caution">
    <text evidence="3">The sequence shown here is derived from an EMBL/GenBank/DDBJ whole genome shotgun (WGS) entry which is preliminary data.</text>
</comment>
<dbReference type="EMBL" id="JAPJUH010000003">
    <property type="protein sequence ID" value="MCX3264972.1"/>
    <property type="molecule type" value="Genomic_DNA"/>
</dbReference>
<accession>A0A9X3I8M1</accession>
<dbReference type="PANTHER" id="PTHR45128">
    <property type="entry name" value="METHYLTRANSFERASE TYPE 11"/>
    <property type="match status" value="1"/>
</dbReference>
<keyword evidence="3" id="KW-0489">Methyltransferase</keyword>
<proteinExistence type="predicted"/>
<dbReference type="SUPFAM" id="SSF53335">
    <property type="entry name" value="S-adenosyl-L-methionine-dependent methyltransferases"/>
    <property type="match status" value="1"/>
</dbReference>
<reference evidence="3" key="1">
    <citation type="submission" date="2022-11" db="EMBL/GenBank/DDBJ databases">
        <authorList>
            <person name="Graham C."/>
            <person name="Newman J.D."/>
        </authorList>
    </citation>
    <scope>NUCLEOTIDE SEQUENCE</scope>
    <source>
        <strain evidence="3">DSM 19486</strain>
    </source>
</reference>